<dbReference type="InterPro" id="IPR024072">
    <property type="entry name" value="DHFR-like_dom_sf"/>
</dbReference>
<keyword evidence="3" id="KW-0560">Oxidoreductase</keyword>
<dbReference type="AlphaFoldDB" id="X1JY71"/>
<evidence type="ECO:0000256" key="3">
    <source>
        <dbReference type="ARBA" id="ARBA00023002"/>
    </source>
</evidence>
<gene>
    <name evidence="5" type="ORF">S03H2_45954</name>
</gene>
<sequence length="102" mass="11581">MDTRCRIPLTAKVLQDQERLPSIIVTSKECSASKQDEIRKLGTKVVSVEFEKNKKYLNLADVLKILKTQFGINKLLVEGGSTVITQFLTNRLVDIMHIFYAP</sequence>
<dbReference type="PANTHER" id="PTHR38011:SF7">
    <property type="entry name" value="2,5-DIAMINO-6-RIBOSYLAMINO-4(3H)-PYRIMIDINONE 5'-PHOSPHATE REDUCTASE"/>
    <property type="match status" value="1"/>
</dbReference>
<evidence type="ECO:0000256" key="2">
    <source>
        <dbReference type="ARBA" id="ARBA00022857"/>
    </source>
</evidence>
<protein>
    <recommendedName>
        <fullName evidence="4">Bacterial bifunctional deaminase-reductase C-terminal domain-containing protein</fullName>
    </recommendedName>
</protein>
<dbReference type="GO" id="GO:0008703">
    <property type="term" value="F:5-amino-6-(5-phosphoribosylamino)uracil reductase activity"/>
    <property type="evidence" value="ECO:0007669"/>
    <property type="project" value="InterPro"/>
</dbReference>
<keyword evidence="2" id="KW-0521">NADP</keyword>
<comment type="pathway">
    <text evidence="1">Cofactor biosynthesis; riboflavin biosynthesis.</text>
</comment>
<dbReference type="Pfam" id="PF01872">
    <property type="entry name" value="RibD_C"/>
    <property type="match status" value="1"/>
</dbReference>
<dbReference type="GO" id="GO:0009231">
    <property type="term" value="P:riboflavin biosynthetic process"/>
    <property type="evidence" value="ECO:0007669"/>
    <property type="project" value="InterPro"/>
</dbReference>
<dbReference type="InterPro" id="IPR050765">
    <property type="entry name" value="Riboflavin_Biosynth_HTPR"/>
</dbReference>
<reference evidence="5" key="1">
    <citation type="journal article" date="2014" name="Front. Microbiol.">
        <title>High frequency of phylogenetically diverse reductive dehalogenase-homologous genes in deep subseafloor sedimentary metagenomes.</title>
        <authorList>
            <person name="Kawai M."/>
            <person name="Futagami T."/>
            <person name="Toyoda A."/>
            <person name="Takaki Y."/>
            <person name="Nishi S."/>
            <person name="Hori S."/>
            <person name="Arai W."/>
            <person name="Tsubouchi T."/>
            <person name="Morono Y."/>
            <person name="Uchiyama I."/>
            <person name="Ito T."/>
            <person name="Fujiyama A."/>
            <person name="Inagaki F."/>
            <person name="Takami H."/>
        </authorList>
    </citation>
    <scope>NUCLEOTIDE SEQUENCE</scope>
    <source>
        <strain evidence="5">Expedition CK06-06</strain>
    </source>
</reference>
<comment type="caution">
    <text evidence="5">The sequence shown here is derived from an EMBL/GenBank/DDBJ whole genome shotgun (WGS) entry which is preliminary data.</text>
</comment>
<accession>X1JY71</accession>
<organism evidence="5">
    <name type="scientific">marine sediment metagenome</name>
    <dbReference type="NCBI Taxonomy" id="412755"/>
    <lineage>
        <taxon>unclassified sequences</taxon>
        <taxon>metagenomes</taxon>
        <taxon>ecological metagenomes</taxon>
    </lineage>
</organism>
<dbReference type="PANTHER" id="PTHR38011">
    <property type="entry name" value="DIHYDROFOLATE REDUCTASE FAMILY PROTEIN (AFU_ORTHOLOGUE AFUA_8G06820)"/>
    <property type="match status" value="1"/>
</dbReference>
<proteinExistence type="predicted"/>
<evidence type="ECO:0000259" key="4">
    <source>
        <dbReference type="Pfam" id="PF01872"/>
    </source>
</evidence>
<dbReference type="EMBL" id="BARU01028818">
    <property type="protein sequence ID" value="GAH74758.1"/>
    <property type="molecule type" value="Genomic_DNA"/>
</dbReference>
<evidence type="ECO:0000256" key="1">
    <source>
        <dbReference type="ARBA" id="ARBA00005104"/>
    </source>
</evidence>
<feature type="non-terminal residue" evidence="5">
    <location>
        <position position="102"/>
    </location>
</feature>
<dbReference type="InterPro" id="IPR002734">
    <property type="entry name" value="RibDG_C"/>
</dbReference>
<dbReference type="SUPFAM" id="SSF53597">
    <property type="entry name" value="Dihydrofolate reductase-like"/>
    <property type="match status" value="1"/>
</dbReference>
<name>X1JY71_9ZZZZ</name>
<feature type="domain" description="Bacterial bifunctional deaminase-reductase C-terminal" evidence="4">
    <location>
        <begin position="2"/>
        <end position="102"/>
    </location>
</feature>
<evidence type="ECO:0000313" key="5">
    <source>
        <dbReference type="EMBL" id="GAH74758.1"/>
    </source>
</evidence>
<dbReference type="Gene3D" id="3.40.430.10">
    <property type="entry name" value="Dihydrofolate Reductase, subunit A"/>
    <property type="match status" value="1"/>
</dbReference>